<sequence length="158" mass="17481">MLKFVCLLPIITIAILKITQAQRPSFAGLRPPGGLSQKDKYFQTKNTAVENFNGGTGSIDPNFSQKKIINLPYGAPQRPPIGVPLVYPSTPHKFSTSPSPVGFPTSTAPDDSRLPIDARGDREWVNRLRQLPLDQQPFWLLNYQAIEALRNSSRPNVG</sequence>
<protein>
    <submittedName>
        <fullName evidence="3">Uncharacterized protein</fullName>
    </submittedName>
</protein>
<reference evidence="3 4" key="1">
    <citation type="journal article" date="2007" name="Nature">
        <title>Evolution of genes and genomes on the Drosophila phylogeny.</title>
        <authorList>
            <consortium name="Drosophila 12 Genomes Consortium"/>
            <person name="Clark A.G."/>
            <person name="Eisen M.B."/>
            <person name="Smith D.R."/>
            <person name="Bergman C.M."/>
            <person name="Oliver B."/>
            <person name="Markow T.A."/>
            <person name="Kaufman T.C."/>
            <person name="Kellis M."/>
            <person name="Gelbart W."/>
            <person name="Iyer V.N."/>
            <person name="Pollard D.A."/>
            <person name="Sackton T.B."/>
            <person name="Larracuente A.M."/>
            <person name="Singh N.D."/>
            <person name="Abad J.P."/>
            <person name="Abt D.N."/>
            <person name="Adryan B."/>
            <person name="Aguade M."/>
            <person name="Akashi H."/>
            <person name="Anderson W.W."/>
            <person name="Aquadro C.F."/>
            <person name="Ardell D.H."/>
            <person name="Arguello R."/>
            <person name="Artieri C.G."/>
            <person name="Barbash D.A."/>
            <person name="Barker D."/>
            <person name="Barsanti P."/>
            <person name="Batterham P."/>
            <person name="Batzoglou S."/>
            <person name="Begun D."/>
            <person name="Bhutkar A."/>
            <person name="Blanco E."/>
            <person name="Bosak S.A."/>
            <person name="Bradley R.K."/>
            <person name="Brand A.D."/>
            <person name="Brent M.R."/>
            <person name="Brooks A.N."/>
            <person name="Brown R.H."/>
            <person name="Butlin R.K."/>
            <person name="Caggese C."/>
            <person name="Calvi B.R."/>
            <person name="Bernardo de Carvalho A."/>
            <person name="Caspi A."/>
            <person name="Castrezana S."/>
            <person name="Celniker S.E."/>
            <person name="Chang J.L."/>
            <person name="Chapple C."/>
            <person name="Chatterji S."/>
            <person name="Chinwalla A."/>
            <person name="Civetta A."/>
            <person name="Clifton S.W."/>
            <person name="Comeron J.M."/>
            <person name="Costello J.C."/>
            <person name="Coyne J.A."/>
            <person name="Daub J."/>
            <person name="David R.G."/>
            <person name="Delcher A.L."/>
            <person name="Delehaunty K."/>
            <person name="Do C.B."/>
            <person name="Ebling H."/>
            <person name="Edwards K."/>
            <person name="Eickbush T."/>
            <person name="Evans J.D."/>
            <person name="Filipski A."/>
            <person name="Findeiss S."/>
            <person name="Freyhult E."/>
            <person name="Fulton L."/>
            <person name="Fulton R."/>
            <person name="Garcia A.C."/>
            <person name="Gardiner A."/>
            <person name="Garfield D.A."/>
            <person name="Garvin B.E."/>
            <person name="Gibson G."/>
            <person name="Gilbert D."/>
            <person name="Gnerre S."/>
            <person name="Godfrey J."/>
            <person name="Good R."/>
            <person name="Gotea V."/>
            <person name="Gravely B."/>
            <person name="Greenberg A.J."/>
            <person name="Griffiths-Jones S."/>
            <person name="Gross S."/>
            <person name="Guigo R."/>
            <person name="Gustafson E.A."/>
            <person name="Haerty W."/>
            <person name="Hahn M.W."/>
            <person name="Halligan D.L."/>
            <person name="Halpern A.L."/>
            <person name="Halter G.M."/>
            <person name="Han M.V."/>
            <person name="Heger A."/>
            <person name="Hillier L."/>
            <person name="Hinrichs A.S."/>
            <person name="Holmes I."/>
            <person name="Hoskins R.A."/>
            <person name="Hubisz M.J."/>
            <person name="Hultmark D."/>
            <person name="Huntley M.A."/>
            <person name="Jaffe D.B."/>
            <person name="Jagadeeshan S."/>
            <person name="Jeck W.R."/>
            <person name="Johnson J."/>
            <person name="Jones C.D."/>
            <person name="Jordan W.C."/>
            <person name="Karpen G.H."/>
            <person name="Kataoka E."/>
            <person name="Keightley P.D."/>
            <person name="Kheradpour P."/>
            <person name="Kirkness E.F."/>
            <person name="Koerich L.B."/>
            <person name="Kristiansen K."/>
            <person name="Kudrna D."/>
            <person name="Kulathinal R.J."/>
            <person name="Kumar S."/>
            <person name="Kwok R."/>
            <person name="Lander E."/>
            <person name="Langley C.H."/>
            <person name="Lapoint R."/>
            <person name="Lazzaro B.P."/>
            <person name="Lee S.J."/>
            <person name="Levesque L."/>
            <person name="Li R."/>
            <person name="Lin C.F."/>
            <person name="Lin M.F."/>
            <person name="Lindblad-Toh K."/>
            <person name="Llopart A."/>
            <person name="Long M."/>
            <person name="Low L."/>
            <person name="Lozovsky E."/>
            <person name="Lu J."/>
            <person name="Luo M."/>
            <person name="Machado C.A."/>
            <person name="Makalowski W."/>
            <person name="Marzo M."/>
            <person name="Matsuda M."/>
            <person name="Matzkin L."/>
            <person name="McAllister B."/>
            <person name="McBride C.S."/>
            <person name="McKernan B."/>
            <person name="McKernan K."/>
            <person name="Mendez-Lago M."/>
            <person name="Minx P."/>
            <person name="Mollenhauer M.U."/>
            <person name="Montooth K."/>
            <person name="Mount S.M."/>
            <person name="Mu X."/>
            <person name="Myers E."/>
            <person name="Negre B."/>
            <person name="Newfeld S."/>
            <person name="Nielsen R."/>
            <person name="Noor M.A."/>
            <person name="O'Grady P."/>
            <person name="Pachter L."/>
            <person name="Papaceit M."/>
            <person name="Parisi M.J."/>
            <person name="Parisi M."/>
            <person name="Parts L."/>
            <person name="Pedersen J.S."/>
            <person name="Pesole G."/>
            <person name="Phillippy A.M."/>
            <person name="Ponting C.P."/>
            <person name="Pop M."/>
            <person name="Porcelli D."/>
            <person name="Powell J.R."/>
            <person name="Prohaska S."/>
            <person name="Pruitt K."/>
            <person name="Puig M."/>
            <person name="Quesneville H."/>
            <person name="Ram K.R."/>
            <person name="Rand D."/>
            <person name="Rasmussen M.D."/>
            <person name="Reed L.K."/>
            <person name="Reenan R."/>
            <person name="Reily A."/>
            <person name="Remington K.A."/>
            <person name="Rieger T.T."/>
            <person name="Ritchie M.G."/>
            <person name="Robin C."/>
            <person name="Rogers Y.H."/>
            <person name="Rohde C."/>
            <person name="Rozas J."/>
            <person name="Rubenfield M.J."/>
            <person name="Ruiz A."/>
            <person name="Russo S."/>
            <person name="Salzberg S.L."/>
            <person name="Sanchez-Gracia A."/>
            <person name="Saranga D.J."/>
            <person name="Sato H."/>
            <person name="Schaeffer S.W."/>
            <person name="Schatz M.C."/>
            <person name="Schlenke T."/>
            <person name="Schwartz R."/>
            <person name="Segarra C."/>
            <person name="Singh R.S."/>
            <person name="Sirot L."/>
            <person name="Sirota M."/>
            <person name="Sisneros N.B."/>
            <person name="Smith C.D."/>
            <person name="Smith T.F."/>
            <person name="Spieth J."/>
            <person name="Stage D.E."/>
            <person name="Stark A."/>
            <person name="Stephan W."/>
            <person name="Strausberg R.L."/>
            <person name="Strempel S."/>
            <person name="Sturgill D."/>
            <person name="Sutton G."/>
            <person name="Sutton G.G."/>
            <person name="Tao W."/>
            <person name="Teichmann S."/>
            <person name="Tobari Y.N."/>
            <person name="Tomimura Y."/>
            <person name="Tsolas J.M."/>
            <person name="Valente V.L."/>
            <person name="Venter E."/>
            <person name="Venter J.C."/>
            <person name="Vicario S."/>
            <person name="Vieira F.G."/>
            <person name="Vilella A.J."/>
            <person name="Villasante A."/>
            <person name="Walenz B."/>
            <person name="Wang J."/>
            <person name="Wasserman M."/>
            <person name="Watts T."/>
            <person name="Wilson D."/>
            <person name="Wilson R.K."/>
            <person name="Wing R.A."/>
            <person name="Wolfner M.F."/>
            <person name="Wong A."/>
            <person name="Wong G.K."/>
            <person name="Wu C.I."/>
            <person name="Wu G."/>
            <person name="Yamamoto D."/>
            <person name="Yang H.P."/>
            <person name="Yang S.P."/>
            <person name="Yorke J.A."/>
            <person name="Yoshida K."/>
            <person name="Zdobnov E."/>
            <person name="Zhang P."/>
            <person name="Zhang Y."/>
            <person name="Zimin A.V."/>
            <person name="Baldwin J."/>
            <person name="Abdouelleil A."/>
            <person name="Abdulkadir J."/>
            <person name="Abebe A."/>
            <person name="Abera B."/>
            <person name="Abreu J."/>
            <person name="Acer S.C."/>
            <person name="Aftuck L."/>
            <person name="Alexander A."/>
            <person name="An P."/>
            <person name="Anderson E."/>
            <person name="Anderson S."/>
            <person name="Arachi H."/>
            <person name="Azer M."/>
            <person name="Bachantsang P."/>
            <person name="Barry A."/>
            <person name="Bayul T."/>
            <person name="Berlin A."/>
            <person name="Bessette D."/>
            <person name="Bloom T."/>
            <person name="Blye J."/>
            <person name="Boguslavskiy L."/>
            <person name="Bonnet C."/>
            <person name="Boukhgalter B."/>
            <person name="Bourzgui I."/>
            <person name="Brown A."/>
            <person name="Cahill P."/>
            <person name="Channer S."/>
            <person name="Cheshatsang Y."/>
            <person name="Chuda L."/>
            <person name="Citroen M."/>
            <person name="Collymore A."/>
            <person name="Cooke P."/>
            <person name="Costello M."/>
            <person name="D'Aco K."/>
            <person name="Daza R."/>
            <person name="De Haan G."/>
            <person name="DeGray S."/>
            <person name="DeMaso C."/>
            <person name="Dhargay N."/>
            <person name="Dooley K."/>
            <person name="Dooley E."/>
            <person name="Doricent M."/>
            <person name="Dorje P."/>
            <person name="Dorjee K."/>
            <person name="Dupes A."/>
            <person name="Elong R."/>
            <person name="Falk J."/>
            <person name="Farina A."/>
            <person name="Faro S."/>
            <person name="Ferguson D."/>
            <person name="Fisher S."/>
            <person name="Foley C.D."/>
            <person name="Franke A."/>
            <person name="Friedrich D."/>
            <person name="Gadbois L."/>
            <person name="Gearin G."/>
            <person name="Gearin C.R."/>
            <person name="Giannoukos G."/>
            <person name="Goode T."/>
            <person name="Graham J."/>
            <person name="Grandbois E."/>
            <person name="Grewal S."/>
            <person name="Gyaltsen K."/>
            <person name="Hafez N."/>
            <person name="Hagos B."/>
            <person name="Hall J."/>
            <person name="Henson C."/>
            <person name="Hollinger A."/>
            <person name="Honan T."/>
            <person name="Huard M.D."/>
            <person name="Hughes L."/>
            <person name="Hurhula B."/>
            <person name="Husby M.E."/>
            <person name="Kamat A."/>
            <person name="Kanga B."/>
            <person name="Kashin S."/>
            <person name="Khazanovich D."/>
            <person name="Kisner P."/>
            <person name="Lance K."/>
            <person name="Lara M."/>
            <person name="Lee W."/>
            <person name="Lennon N."/>
            <person name="Letendre F."/>
            <person name="LeVine R."/>
            <person name="Lipovsky A."/>
            <person name="Liu X."/>
            <person name="Liu J."/>
            <person name="Liu S."/>
            <person name="Lokyitsang T."/>
            <person name="Lokyitsang Y."/>
            <person name="Lubonja R."/>
            <person name="Lui A."/>
            <person name="MacDonald P."/>
            <person name="Magnisalis V."/>
            <person name="Maru K."/>
            <person name="Matthews C."/>
            <person name="McCusker W."/>
            <person name="McDonough S."/>
            <person name="Mehta T."/>
            <person name="Meldrim J."/>
            <person name="Meneus L."/>
            <person name="Mihai O."/>
            <person name="Mihalev A."/>
            <person name="Mihova T."/>
            <person name="Mittelman R."/>
            <person name="Mlenga V."/>
            <person name="Montmayeur A."/>
            <person name="Mulrain L."/>
            <person name="Navidi A."/>
            <person name="Naylor J."/>
            <person name="Negash T."/>
            <person name="Nguyen T."/>
            <person name="Nguyen N."/>
            <person name="Nicol R."/>
            <person name="Norbu C."/>
            <person name="Norbu N."/>
            <person name="Novod N."/>
            <person name="O'Neill B."/>
            <person name="Osman S."/>
            <person name="Markiewicz E."/>
            <person name="Oyono O.L."/>
            <person name="Patti C."/>
            <person name="Phunkhang P."/>
            <person name="Pierre F."/>
            <person name="Priest M."/>
            <person name="Raghuraman S."/>
            <person name="Rege F."/>
            <person name="Reyes R."/>
            <person name="Rise C."/>
            <person name="Rogov P."/>
            <person name="Ross K."/>
            <person name="Ryan E."/>
            <person name="Settipalli S."/>
            <person name="Shea T."/>
            <person name="Sherpa N."/>
            <person name="Shi L."/>
            <person name="Shih D."/>
            <person name="Sparrow T."/>
            <person name="Spaulding J."/>
            <person name="Stalker J."/>
            <person name="Stange-Thomann N."/>
            <person name="Stavropoulos S."/>
            <person name="Stone C."/>
            <person name="Strader C."/>
            <person name="Tesfaye S."/>
            <person name="Thomson T."/>
            <person name="Thoulutsang Y."/>
            <person name="Thoulutsang D."/>
            <person name="Topham K."/>
            <person name="Topping I."/>
            <person name="Tsamla T."/>
            <person name="Vassiliev H."/>
            <person name="Vo A."/>
            <person name="Wangchuk T."/>
            <person name="Wangdi T."/>
            <person name="Weiand M."/>
            <person name="Wilkinson J."/>
            <person name="Wilson A."/>
            <person name="Yadav S."/>
            <person name="Young G."/>
            <person name="Yu Q."/>
            <person name="Zembek L."/>
            <person name="Zhong D."/>
            <person name="Zimmer A."/>
            <person name="Zwirko Z."/>
            <person name="Jaffe D.B."/>
            <person name="Alvarez P."/>
            <person name="Brockman W."/>
            <person name="Butler J."/>
            <person name="Chin C."/>
            <person name="Gnerre S."/>
            <person name="Grabherr M."/>
            <person name="Kleber M."/>
            <person name="Mauceli E."/>
            <person name="MacCallum I."/>
        </authorList>
    </citation>
    <scope>NUCLEOTIDE SEQUENCE [LARGE SCALE GENOMIC DNA]</scope>
    <source>
        <strain evidence="3 4">TSC#14021-0224.01</strain>
    </source>
</reference>
<name>B3NEA8_DROER</name>
<evidence type="ECO:0000313" key="4">
    <source>
        <dbReference type="Proteomes" id="UP000008711"/>
    </source>
</evidence>
<dbReference type="AlphaFoldDB" id="B3NEA8"/>
<dbReference type="Proteomes" id="UP000008711">
    <property type="component" value="Unassembled WGS sequence"/>
</dbReference>
<proteinExistence type="predicted"/>
<accession>B3NEA8</accession>
<feature type="signal peptide" evidence="2">
    <location>
        <begin position="1"/>
        <end position="21"/>
    </location>
</feature>
<dbReference type="EMBL" id="CH954178">
    <property type="protein sequence ID" value="EDV52672.1"/>
    <property type="molecule type" value="Genomic_DNA"/>
</dbReference>
<evidence type="ECO:0000256" key="1">
    <source>
        <dbReference type="SAM" id="MobiDB-lite"/>
    </source>
</evidence>
<keyword evidence="4" id="KW-1185">Reference proteome</keyword>
<evidence type="ECO:0000256" key="2">
    <source>
        <dbReference type="SAM" id="SignalP"/>
    </source>
</evidence>
<dbReference type="PhylomeDB" id="B3NEA8"/>
<dbReference type="OrthoDB" id="6612236at2759"/>
<keyword evidence="2" id="KW-0732">Signal</keyword>
<gene>
    <name evidence="3" type="primary">Dere\GG16200</name>
    <name evidence="3" type="synonym">dere_GLEANR_16202</name>
    <name evidence="3" type="synonym">GG16200</name>
    <name evidence="3" type="ORF">Dere_GG16200</name>
</gene>
<dbReference type="HOGENOM" id="CLU_1429394_0_0_1"/>
<feature type="region of interest" description="Disordered" evidence="1">
    <location>
        <begin position="95"/>
        <end position="116"/>
    </location>
</feature>
<evidence type="ECO:0000313" key="3">
    <source>
        <dbReference type="EMBL" id="EDV52672.1"/>
    </source>
</evidence>
<dbReference type="OMA" id="RPSFAGM"/>
<organism evidence="3 4">
    <name type="scientific">Drosophila erecta</name>
    <name type="common">Fruit fly</name>
    <dbReference type="NCBI Taxonomy" id="7220"/>
    <lineage>
        <taxon>Eukaryota</taxon>
        <taxon>Metazoa</taxon>
        <taxon>Ecdysozoa</taxon>
        <taxon>Arthropoda</taxon>
        <taxon>Hexapoda</taxon>
        <taxon>Insecta</taxon>
        <taxon>Pterygota</taxon>
        <taxon>Neoptera</taxon>
        <taxon>Endopterygota</taxon>
        <taxon>Diptera</taxon>
        <taxon>Brachycera</taxon>
        <taxon>Muscomorpha</taxon>
        <taxon>Ephydroidea</taxon>
        <taxon>Drosophilidae</taxon>
        <taxon>Drosophila</taxon>
        <taxon>Sophophora</taxon>
    </lineage>
</organism>
<dbReference type="KEGG" id="der:6543895"/>
<reference evidence="3 4" key="2">
    <citation type="journal article" date="2008" name="Bioinformatics">
        <title>Assembly reconciliation.</title>
        <authorList>
            <person name="Zimin A.V."/>
            <person name="Smith D.R."/>
            <person name="Sutton G."/>
            <person name="Yorke J.A."/>
        </authorList>
    </citation>
    <scope>NUCLEOTIDE SEQUENCE [LARGE SCALE GENOMIC DNA]</scope>
    <source>
        <strain evidence="3 4">TSC#14021-0224.01</strain>
    </source>
</reference>
<feature type="chain" id="PRO_5002794607" evidence="2">
    <location>
        <begin position="22"/>
        <end position="158"/>
    </location>
</feature>
<feature type="compositionally biased region" description="Polar residues" evidence="1">
    <location>
        <begin position="95"/>
        <end position="109"/>
    </location>
</feature>
<dbReference type="eggNOG" id="ENOG502SCUV">
    <property type="taxonomic scope" value="Eukaryota"/>
</dbReference>